<organism evidence="2 3">
    <name type="scientific">Aplysia californica</name>
    <name type="common">California sea hare</name>
    <dbReference type="NCBI Taxonomy" id="6500"/>
    <lineage>
        <taxon>Eukaryota</taxon>
        <taxon>Metazoa</taxon>
        <taxon>Spiralia</taxon>
        <taxon>Lophotrochozoa</taxon>
        <taxon>Mollusca</taxon>
        <taxon>Gastropoda</taxon>
        <taxon>Heterobranchia</taxon>
        <taxon>Euthyneura</taxon>
        <taxon>Tectipleura</taxon>
        <taxon>Aplysiida</taxon>
        <taxon>Aplysioidea</taxon>
        <taxon>Aplysiidae</taxon>
        <taxon>Aplysia</taxon>
    </lineage>
</organism>
<feature type="transmembrane region" description="Helical" evidence="1">
    <location>
        <begin position="138"/>
        <end position="161"/>
    </location>
</feature>
<proteinExistence type="predicted"/>
<keyword evidence="1" id="KW-0812">Transmembrane</keyword>
<keyword evidence="1" id="KW-1133">Transmembrane helix</keyword>
<keyword evidence="2" id="KW-1185">Reference proteome</keyword>
<dbReference type="GeneID" id="106012912"/>
<evidence type="ECO:0000313" key="2">
    <source>
        <dbReference type="Proteomes" id="UP000694888"/>
    </source>
</evidence>
<accession>A0ABM1A857</accession>
<name>A0ABM1A857_APLCA</name>
<keyword evidence="1" id="KW-0472">Membrane</keyword>
<gene>
    <name evidence="3" type="primary">LOC106012912</name>
</gene>
<protein>
    <submittedName>
        <fullName evidence="3">Uncharacterized protein LOC106012912</fullName>
    </submittedName>
</protein>
<evidence type="ECO:0000313" key="3">
    <source>
        <dbReference type="RefSeq" id="XP_012942671.1"/>
    </source>
</evidence>
<dbReference type="Proteomes" id="UP000694888">
    <property type="component" value="Unplaced"/>
</dbReference>
<sequence>MASKLLTALLTPDRNNHVVSASSLSNDSLITNFNLTSTNNTYNDTISLSQQHGEYISQTSYVSDYGESLSPVVNDLSGEESVVRSVYNTSVSVFRDVLRASNTPLTAPELGLVTVSREDFGQLGAGRLEGSSGHTAELAWLIPAVIGVILLLVFIALLMFFGIRTLELRLMGCCFRTFGCCDRGGGRGERRPLNQEMAYYDAGNADL</sequence>
<reference evidence="3" key="1">
    <citation type="submission" date="2025-08" db="UniProtKB">
        <authorList>
            <consortium name="RefSeq"/>
        </authorList>
    </citation>
    <scope>IDENTIFICATION</scope>
</reference>
<dbReference type="RefSeq" id="XP_012942671.1">
    <property type="nucleotide sequence ID" value="XM_013087217.1"/>
</dbReference>
<evidence type="ECO:0000256" key="1">
    <source>
        <dbReference type="SAM" id="Phobius"/>
    </source>
</evidence>